<accession>A0A8J7SWG6</accession>
<comment type="caution">
    <text evidence="2">The sequence shown here is derived from an EMBL/GenBank/DDBJ whole genome shotgun (WGS) entry which is preliminary data.</text>
</comment>
<keyword evidence="3" id="KW-1185">Reference proteome</keyword>
<proteinExistence type="predicted"/>
<evidence type="ECO:0000313" key="3">
    <source>
        <dbReference type="Proteomes" id="UP000619033"/>
    </source>
</evidence>
<gene>
    <name evidence="2" type="ORF">JI744_12430</name>
</gene>
<sequence>MDKMAKWAGSSERTARDNIRRLEAWGVAVPTGYRAGGRGQAVHYQIDMAKLFQALVTIGAKPSDSMHQFCKGKAEVGSRFFNDYQNDMRNYDTHFLRGQDCAGVSGSTRLKGGRRSQKNPEENPEETSASIRDIIGSGVTYSSVASVPPSAGRSAYAALTPFFLEDNKGRVEQSARLQLRREGLAVPADMVSPLDAFWRYFPTRGNYAEACRAFIEAVQSGVDPWTIVAGAERCARNVSEIEKRFMRSPRTWLKAQGWEDDVF</sequence>
<dbReference type="RefSeq" id="WP_202661397.1">
    <property type="nucleotide sequence ID" value="NZ_JAESVP010000005.1"/>
</dbReference>
<dbReference type="AlphaFoldDB" id="A0A8J7SWG6"/>
<name>A0A8J7SWG6_9RHOB</name>
<feature type="region of interest" description="Disordered" evidence="1">
    <location>
        <begin position="106"/>
        <end position="128"/>
    </location>
</feature>
<evidence type="ECO:0000256" key="1">
    <source>
        <dbReference type="SAM" id="MobiDB-lite"/>
    </source>
</evidence>
<evidence type="ECO:0000313" key="2">
    <source>
        <dbReference type="EMBL" id="MBL4928914.1"/>
    </source>
</evidence>
<dbReference type="Proteomes" id="UP000619033">
    <property type="component" value="Unassembled WGS sequence"/>
</dbReference>
<organism evidence="2 3">
    <name type="scientific">Fuscibacter oryzae</name>
    <dbReference type="NCBI Taxonomy" id="2803939"/>
    <lineage>
        <taxon>Bacteria</taxon>
        <taxon>Pseudomonadati</taxon>
        <taxon>Pseudomonadota</taxon>
        <taxon>Alphaproteobacteria</taxon>
        <taxon>Rhodobacterales</taxon>
        <taxon>Paracoccaceae</taxon>
        <taxon>Fuscibacter</taxon>
    </lineage>
</organism>
<dbReference type="EMBL" id="JAESVP010000005">
    <property type="protein sequence ID" value="MBL4928914.1"/>
    <property type="molecule type" value="Genomic_DNA"/>
</dbReference>
<protein>
    <submittedName>
        <fullName evidence="2">Uncharacterized protein</fullName>
    </submittedName>
</protein>
<reference evidence="2" key="1">
    <citation type="submission" date="2021-01" db="EMBL/GenBank/DDBJ databases">
        <title>Genome seq and assembly of Tabrizicola sp. KVB23.</title>
        <authorList>
            <person name="Chhetri G."/>
        </authorList>
    </citation>
    <scope>NUCLEOTIDE SEQUENCE</scope>
    <source>
        <strain evidence="2">KVB23</strain>
    </source>
</reference>